<dbReference type="PIRSF" id="PIRSF019239">
    <property type="entry name" value="MrpE"/>
    <property type="match status" value="1"/>
</dbReference>
<keyword evidence="5 7" id="KW-1133">Transmembrane helix</keyword>
<dbReference type="OrthoDB" id="9807187at2"/>
<comment type="subcellular location">
    <subcellularLocation>
        <location evidence="1">Cell membrane</location>
        <topology evidence="1">Multi-pass membrane protein</topology>
    </subcellularLocation>
</comment>
<evidence type="ECO:0000313" key="9">
    <source>
        <dbReference type="Proteomes" id="UP000075613"/>
    </source>
</evidence>
<dbReference type="PANTHER" id="PTHR34584:SF1">
    <property type="entry name" value="NA(+)_H(+) ANTIPORTER SUBUNIT E1"/>
    <property type="match status" value="1"/>
</dbReference>
<proteinExistence type="inferred from homology"/>
<keyword evidence="6 7" id="KW-0472">Membrane</keyword>
<organism evidence="8 9">
    <name type="scientific">Paraburkholderia monticola</name>
    <dbReference type="NCBI Taxonomy" id="1399968"/>
    <lineage>
        <taxon>Bacteria</taxon>
        <taxon>Pseudomonadati</taxon>
        <taxon>Pseudomonadota</taxon>
        <taxon>Betaproteobacteria</taxon>
        <taxon>Burkholderiales</taxon>
        <taxon>Burkholderiaceae</taxon>
        <taxon>Paraburkholderia</taxon>
    </lineage>
</organism>
<evidence type="ECO:0000313" key="8">
    <source>
        <dbReference type="EMBL" id="KXU84027.1"/>
    </source>
</evidence>
<dbReference type="InterPro" id="IPR002758">
    <property type="entry name" value="Cation_antiport_E"/>
</dbReference>
<protein>
    <submittedName>
        <fullName evidence="8">Cation transporter</fullName>
    </submittedName>
</protein>
<name>A0A149PG38_9BURK</name>
<dbReference type="RefSeq" id="WP_062133385.1">
    <property type="nucleotide sequence ID" value="NZ_LRBG01000037.1"/>
</dbReference>
<reference evidence="8 9" key="1">
    <citation type="journal article" date="2015" name="Int. J. Syst. Evol. Microbiol.">
        <title>Burkholderia monticola sp. nov., isolated from mountain soil.</title>
        <authorList>
            <person name="Baek I."/>
            <person name="Seo B."/>
            <person name="Lee I."/>
            <person name="Yi H."/>
            <person name="Chun J."/>
        </authorList>
    </citation>
    <scope>NUCLEOTIDE SEQUENCE [LARGE SCALE GENOMIC DNA]</scope>
    <source>
        <strain evidence="8 9">JC2948</strain>
    </source>
</reference>
<sequence>MASNNGKPVSSFVPRGMLGLWVVLFVIWMIANASLAVEPALVGLVITFVIAHVFVSSSEAWQRLRLTPSALYHFIAYSATFVVELVRANLNMMALVYSPRIDIKPGIVKVRTRLETPLGRLALANSIALTPGSLVMDIRDDILFIHWLDVKTTDIDEATEALVAPFEKHLEKVFG</sequence>
<evidence type="ECO:0000256" key="1">
    <source>
        <dbReference type="ARBA" id="ARBA00004651"/>
    </source>
</evidence>
<keyword evidence="3" id="KW-1003">Cell membrane</keyword>
<evidence type="ECO:0000256" key="4">
    <source>
        <dbReference type="ARBA" id="ARBA00022692"/>
    </source>
</evidence>
<comment type="similarity">
    <text evidence="2">Belongs to the CPA3 antiporters (TC 2.A.63) subunit E family.</text>
</comment>
<evidence type="ECO:0000256" key="5">
    <source>
        <dbReference type="ARBA" id="ARBA00022989"/>
    </source>
</evidence>
<evidence type="ECO:0000256" key="2">
    <source>
        <dbReference type="ARBA" id="ARBA00006228"/>
    </source>
</evidence>
<dbReference type="EMBL" id="LRBG01000037">
    <property type="protein sequence ID" value="KXU84027.1"/>
    <property type="molecule type" value="Genomic_DNA"/>
</dbReference>
<dbReference type="PANTHER" id="PTHR34584">
    <property type="entry name" value="NA(+)/H(+) ANTIPORTER SUBUNIT E1"/>
    <property type="match status" value="1"/>
</dbReference>
<evidence type="ECO:0000256" key="6">
    <source>
        <dbReference type="ARBA" id="ARBA00023136"/>
    </source>
</evidence>
<dbReference type="GO" id="GO:0008324">
    <property type="term" value="F:monoatomic cation transmembrane transporter activity"/>
    <property type="evidence" value="ECO:0007669"/>
    <property type="project" value="InterPro"/>
</dbReference>
<feature type="transmembrane region" description="Helical" evidence="7">
    <location>
        <begin position="12"/>
        <end position="31"/>
    </location>
</feature>
<accession>A0A149PG38</accession>
<dbReference type="GO" id="GO:0005886">
    <property type="term" value="C:plasma membrane"/>
    <property type="evidence" value="ECO:0007669"/>
    <property type="project" value="UniProtKB-SubCell"/>
</dbReference>
<dbReference type="STRING" id="1399968.CI15_26335"/>
<comment type="caution">
    <text evidence="8">The sequence shown here is derived from an EMBL/GenBank/DDBJ whole genome shotgun (WGS) entry which is preliminary data.</text>
</comment>
<keyword evidence="9" id="KW-1185">Reference proteome</keyword>
<dbReference type="Proteomes" id="UP000075613">
    <property type="component" value="Unassembled WGS sequence"/>
</dbReference>
<gene>
    <name evidence="8" type="ORF">CI15_26335</name>
</gene>
<dbReference type="Pfam" id="PF01899">
    <property type="entry name" value="MNHE"/>
    <property type="match status" value="1"/>
</dbReference>
<feature type="transmembrane region" description="Helical" evidence="7">
    <location>
        <begin position="40"/>
        <end position="58"/>
    </location>
</feature>
<evidence type="ECO:0000256" key="7">
    <source>
        <dbReference type="SAM" id="Phobius"/>
    </source>
</evidence>
<evidence type="ECO:0000256" key="3">
    <source>
        <dbReference type="ARBA" id="ARBA00022475"/>
    </source>
</evidence>
<dbReference type="AlphaFoldDB" id="A0A149PG38"/>
<keyword evidence="4 7" id="KW-0812">Transmembrane</keyword>